<evidence type="ECO:0000256" key="2">
    <source>
        <dbReference type="ARBA" id="ARBA00022857"/>
    </source>
</evidence>
<dbReference type="AlphaFoldDB" id="A0A3N4LLP9"/>
<dbReference type="PANTHER" id="PTHR47706">
    <property type="entry name" value="NMRA-LIKE FAMILY PROTEIN"/>
    <property type="match status" value="1"/>
</dbReference>
<dbReference type="Pfam" id="PF05368">
    <property type="entry name" value="NmrA"/>
    <property type="match status" value="1"/>
</dbReference>
<evidence type="ECO:0000256" key="1">
    <source>
        <dbReference type="ARBA" id="ARBA00005725"/>
    </source>
</evidence>
<dbReference type="Proteomes" id="UP000267821">
    <property type="component" value="Unassembled WGS sequence"/>
</dbReference>
<organism evidence="5 6">
    <name type="scientific">Terfezia boudieri ATCC MYA-4762</name>
    <dbReference type="NCBI Taxonomy" id="1051890"/>
    <lineage>
        <taxon>Eukaryota</taxon>
        <taxon>Fungi</taxon>
        <taxon>Dikarya</taxon>
        <taxon>Ascomycota</taxon>
        <taxon>Pezizomycotina</taxon>
        <taxon>Pezizomycetes</taxon>
        <taxon>Pezizales</taxon>
        <taxon>Pezizaceae</taxon>
        <taxon>Terfezia</taxon>
    </lineage>
</organism>
<dbReference type="EMBL" id="ML121553">
    <property type="protein sequence ID" value="RPB22282.1"/>
    <property type="molecule type" value="Genomic_DNA"/>
</dbReference>
<comment type="similarity">
    <text evidence="1">Belongs to the NmrA-type oxidoreductase family. Isoflavone reductase subfamily.</text>
</comment>
<dbReference type="InterPro" id="IPR036291">
    <property type="entry name" value="NAD(P)-bd_dom_sf"/>
</dbReference>
<feature type="domain" description="NmrA-like" evidence="4">
    <location>
        <begin position="7"/>
        <end position="190"/>
    </location>
</feature>
<evidence type="ECO:0000259" key="4">
    <source>
        <dbReference type="Pfam" id="PF05368"/>
    </source>
</evidence>
<name>A0A3N4LLP9_9PEZI</name>
<proteinExistence type="inferred from homology"/>
<dbReference type="InParanoid" id="A0A3N4LLP9"/>
<gene>
    <name evidence="5" type="ORF">L211DRAFT_839932</name>
</gene>
<evidence type="ECO:0000313" key="5">
    <source>
        <dbReference type="EMBL" id="RPB22282.1"/>
    </source>
</evidence>
<protein>
    <submittedName>
        <fullName evidence="5">NAD(P)-binding protein</fullName>
    </submittedName>
</protein>
<dbReference type="STRING" id="1051890.A0A3N4LLP9"/>
<dbReference type="InterPro" id="IPR051609">
    <property type="entry name" value="NmrA/Isoflavone_reductase-like"/>
</dbReference>
<keyword evidence="2" id="KW-0521">NADP</keyword>
<keyword evidence="3" id="KW-0560">Oxidoreductase</keyword>
<dbReference type="InterPro" id="IPR008030">
    <property type="entry name" value="NmrA-like"/>
</dbReference>
<dbReference type="SUPFAM" id="SSF51735">
    <property type="entry name" value="NAD(P)-binding Rossmann-fold domains"/>
    <property type="match status" value="1"/>
</dbReference>
<evidence type="ECO:0000256" key="3">
    <source>
        <dbReference type="ARBA" id="ARBA00023002"/>
    </source>
</evidence>
<evidence type="ECO:0000313" key="6">
    <source>
        <dbReference type="Proteomes" id="UP000267821"/>
    </source>
</evidence>
<dbReference type="PANTHER" id="PTHR47706:SF4">
    <property type="entry name" value="NMRA-LIKE DOMAIN-CONTAINING PROTEIN"/>
    <property type="match status" value="1"/>
</dbReference>
<dbReference type="Gene3D" id="3.40.50.720">
    <property type="entry name" value="NAD(P)-binding Rossmann-like Domain"/>
    <property type="match status" value="1"/>
</dbReference>
<dbReference type="GO" id="GO:0016491">
    <property type="term" value="F:oxidoreductase activity"/>
    <property type="evidence" value="ECO:0007669"/>
    <property type="project" value="UniProtKB-KW"/>
</dbReference>
<dbReference type="OrthoDB" id="10000533at2759"/>
<keyword evidence="6" id="KW-1185">Reference proteome</keyword>
<sequence>MPVSIIDYSKRETLVIALQGVHTVISVAFAFDPASFVSSQITLLQAAKEAGVKRFAPSDWAYAEAANDFIGVYHPKAEIWEAVKESGLQYTAFRPGLFLNFTAFGSTKLERDERVFKASPEFPIGLNIAAGRADVPGSGEERLNITFTDDIAGFAAASLDTEWKTESGMAGTVTTLNELVNIAEKVTGKKNSSSRDVTFR</sequence>
<accession>A0A3N4LLP9</accession>
<reference evidence="5 6" key="1">
    <citation type="journal article" date="2018" name="Nat. Ecol. Evol.">
        <title>Pezizomycetes genomes reveal the molecular basis of ectomycorrhizal truffle lifestyle.</title>
        <authorList>
            <person name="Murat C."/>
            <person name="Payen T."/>
            <person name="Noel B."/>
            <person name="Kuo A."/>
            <person name="Morin E."/>
            <person name="Chen J."/>
            <person name="Kohler A."/>
            <person name="Krizsan K."/>
            <person name="Balestrini R."/>
            <person name="Da Silva C."/>
            <person name="Montanini B."/>
            <person name="Hainaut M."/>
            <person name="Levati E."/>
            <person name="Barry K.W."/>
            <person name="Belfiori B."/>
            <person name="Cichocki N."/>
            <person name="Clum A."/>
            <person name="Dockter R.B."/>
            <person name="Fauchery L."/>
            <person name="Guy J."/>
            <person name="Iotti M."/>
            <person name="Le Tacon F."/>
            <person name="Lindquist E.A."/>
            <person name="Lipzen A."/>
            <person name="Malagnac F."/>
            <person name="Mello A."/>
            <person name="Molinier V."/>
            <person name="Miyauchi S."/>
            <person name="Poulain J."/>
            <person name="Riccioni C."/>
            <person name="Rubini A."/>
            <person name="Sitrit Y."/>
            <person name="Splivallo R."/>
            <person name="Traeger S."/>
            <person name="Wang M."/>
            <person name="Zifcakova L."/>
            <person name="Wipf D."/>
            <person name="Zambonelli A."/>
            <person name="Paolocci F."/>
            <person name="Nowrousian M."/>
            <person name="Ottonello S."/>
            <person name="Baldrian P."/>
            <person name="Spatafora J.W."/>
            <person name="Henrissat B."/>
            <person name="Nagy L.G."/>
            <person name="Aury J.M."/>
            <person name="Wincker P."/>
            <person name="Grigoriev I.V."/>
            <person name="Bonfante P."/>
            <person name="Martin F.M."/>
        </authorList>
    </citation>
    <scope>NUCLEOTIDE SEQUENCE [LARGE SCALE GENOMIC DNA]</scope>
    <source>
        <strain evidence="5 6">ATCC MYA-4762</strain>
    </source>
</reference>